<accession>A0AAN9EEV5</accession>
<dbReference type="AlphaFoldDB" id="A0AAN9EEV5"/>
<organism evidence="1 2">
    <name type="scientific">Crotalaria pallida</name>
    <name type="common">Smooth rattlebox</name>
    <name type="synonym">Crotalaria striata</name>
    <dbReference type="NCBI Taxonomy" id="3830"/>
    <lineage>
        <taxon>Eukaryota</taxon>
        <taxon>Viridiplantae</taxon>
        <taxon>Streptophyta</taxon>
        <taxon>Embryophyta</taxon>
        <taxon>Tracheophyta</taxon>
        <taxon>Spermatophyta</taxon>
        <taxon>Magnoliopsida</taxon>
        <taxon>eudicotyledons</taxon>
        <taxon>Gunneridae</taxon>
        <taxon>Pentapetalae</taxon>
        <taxon>rosids</taxon>
        <taxon>fabids</taxon>
        <taxon>Fabales</taxon>
        <taxon>Fabaceae</taxon>
        <taxon>Papilionoideae</taxon>
        <taxon>50 kb inversion clade</taxon>
        <taxon>genistoids sensu lato</taxon>
        <taxon>core genistoids</taxon>
        <taxon>Crotalarieae</taxon>
        <taxon>Crotalaria</taxon>
    </lineage>
</organism>
<proteinExistence type="predicted"/>
<dbReference type="EMBL" id="JAYWIO010000007">
    <property type="protein sequence ID" value="KAK7251356.1"/>
    <property type="molecule type" value="Genomic_DNA"/>
</dbReference>
<name>A0AAN9EEV5_CROPI</name>
<dbReference type="Proteomes" id="UP001372338">
    <property type="component" value="Unassembled WGS sequence"/>
</dbReference>
<evidence type="ECO:0000313" key="1">
    <source>
        <dbReference type="EMBL" id="KAK7251356.1"/>
    </source>
</evidence>
<comment type="caution">
    <text evidence="1">The sequence shown here is derived from an EMBL/GenBank/DDBJ whole genome shotgun (WGS) entry which is preliminary data.</text>
</comment>
<gene>
    <name evidence="1" type="ORF">RIF29_34469</name>
</gene>
<keyword evidence="2" id="KW-1185">Reference proteome</keyword>
<evidence type="ECO:0000313" key="2">
    <source>
        <dbReference type="Proteomes" id="UP001372338"/>
    </source>
</evidence>
<protein>
    <submittedName>
        <fullName evidence="1">Uncharacterized protein</fullName>
    </submittedName>
</protein>
<reference evidence="1 2" key="1">
    <citation type="submission" date="2024-01" db="EMBL/GenBank/DDBJ databases">
        <title>The genomes of 5 underutilized Papilionoideae crops provide insights into root nodulation and disease resistanc.</title>
        <authorList>
            <person name="Yuan L."/>
        </authorList>
    </citation>
    <scope>NUCLEOTIDE SEQUENCE [LARGE SCALE GENOMIC DNA]</scope>
    <source>
        <strain evidence="1">ZHUSHIDOU_FW_LH</strain>
        <tissue evidence="1">Leaf</tissue>
    </source>
</reference>
<sequence>MHVPQAAAVWSWSAPADGLRVFLTGSLFLLSLWSSLTVRRSGGGICVIDNHTEEARGNREEASIVRREERI</sequence>